<name>A0ABW2T7R2_9ACTN</name>
<evidence type="ECO:0000256" key="4">
    <source>
        <dbReference type="PROSITE-ProRule" id="PRU01248"/>
    </source>
</evidence>
<sequence>MSTSQRVLKASYSKRCGCKDPNTGKPLDSKCPDLSKRRHGTTGFTTRLDTTARLNRQLKRFGYPTQAAAEKAFDHVADLVKLARDDELMRRRIGDLIFDTKRGQDFPDVETVRRKLRMGVELAASEGTVAELLEDWYSGKRAKKESSRRSWRQRLDHYLIPQLGDIPRSRLRAAHVDSLFDTIEEWNSEIIAAKEEARAPYLAGDVRKRSKVVGLRTQHHILQTLRSAYNWAVTRRMVEFNPCLGVELPPAERTPAKVWSPEQVRHFLLFAASSDDPLALLYRIALLRGLRRGEACGSRWCDFDPEAGRLRIVQTVLQLGDRIIIDTPKSQAGKRTVSLDEETTRMLVEWRAEQRRQRFAAGAAYTDHDLIHARPDGRPVSPERVTEGFKAMARAAGLPVIRLHDGRHTAATLGLEAGLDIKVVSVQLGHANTRITHDLYTHVRQAVHDDAAERVLTLVQGPSSEAQEA</sequence>
<dbReference type="SUPFAM" id="SSF56349">
    <property type="entry name" value="DNA breaking-rejoining enzymes"/>
    <property type="match status" value="1"/>
</dbReference>
<protein>
    <submittedName>
        <fullName evidence="7">Tyrosine-type recombinase/integrase</fullName>
    </submittedName>
</protein>
<evidence type="ECO:0000256" key="1">
    <source>
        <dbReference type="ARBA" id="ARBA00008857"/>
    </source>
</evidence>
<evidence type="ECO:0000313" key="7">
    <source>
        <dbReference type="EMBL" id="MFC7603759.1"/>
    </source>
</evidence>
<dbReference type="PROSITE" id="PS51900">
    <property type="entry name" value="CB"/>
    <property type="match status" value="1"/>
</dbReference>
<keyword evidence="2 4" id="KW-0238">DNA-binding</keyword>
<evidence type="ECO:0000259" key="6">
    <source>
        <dbReference type="PROSITE" id="PS51900"/>
    </source>
</evidence>
<dbReference type="RefSeq" id="WP_343981747.1">
    <property type="nucleotide sequence ID" value="NZ_BAAAGK010000233.1"/>
</dbReference>
<feature type="domain" description="Tyr recombinase" evidence="5">
    <location>
        <begin position="254"/>
        <end position="454"/>
    </location>
</feature>
<dbReference type="Pfam" id="PF00589">
    <property type="entry name" value="Phage_integrase"/>
    <property type="match status" value="1"/>
</dbReference>
<dbReference type="PANTHER" id="PTHR30349:SF64">
    <property type="entry name" value="PROPHAGE INTEGRASE INTD-RELATED"/>
    <property type="match status" value="1"/>
</dbReference>
<dbReference type="InterPro" id="IPR013762">
    <property type="entry name" value="Integrase-like_cat_sf"/>
</dbReference>
<accession>A0ABW2T7R2</accession>
<evidence type="ECO:0000259" key="5">
    <source>
        <dbReference type="PROSITE" id="PS51898"/>
    </source>
</evidence>
<dbReference type="Gene3D" id="1.10.443.10">
    <property type="entry name" value="Intergrase catalytic core"/>
    <property type="match status" value="1"/>
</dbReference>
<gene>
    <name evidence="7" type="ORF">ACFQVD_26955</name>
</gene>
<dbReference type="Gene3D" id="1.10.150.130">
    <property type="match status" value="1"/>
</dbReference>
<dbReference type="EMBL" id="JBHTEE010000001">
    <property type="protein sequence ID" value="MFC7603759.1"/>
    <property type="molecule type" value="Genomic_DNA"/>
</dbReference>
<dbReference type="InterPro" id="IPR010998">
    <property type="entry name" value="Integrase_recombinase_N"/>
</dbReference>
<dbReference type="Proteomes" id="UP001596514">
    <property type="component" value="Unassembled WGS sequence"/>
</dbReference>
<organism evidence="7 8">
    <name type="scientific">Streptosporangium amethystogenes subsp. fukuiense</name>
    <dbReference type="NCBI Taxonomy" id="698418"/>
    <lineage>
        <taxon>Bacteria</taxon>
        <taxon>Bacillati</taxon>
        <taxon>Actinomycetota</taxon>
        <taxon>Actinomycetes</taxon>
        <taxon>Streptosporangiales</taxon>
        <taxon>Streptosporangiaceae</taxon>
        <taxon>Streptosporangium</taxon>
    </lineage>
</organism>
<dbReference type="InterPro" id="IPR044068">
    <property type="entry name" value="CB"/>
</dbReference>
<dbReference type="PROSITE" id="PS51898">
    <property type="entry name" value="TYR_RECOMBINASE"/>
    <property type="match status" value="1"/>
</dbReference>
<dbReference type="InterPro" id="IPR011010">
    <property type="entry name" value="DNA_brk_join_enz"/>
</dbReference>
<proteinExistence type="inferred from homology"/>
<keyword evidence="8" id="KW-1185">Reference proteome</keyword>
<reference evidence="8" key="1">
    <citation type="journal article" date="2019" name="Int. J. Syst. Evol. Microbiol.">
        <title>The Global Catalogue of Microorganisms (GCM) 10K type strain sequencing project: providing services to taxonomists for standard genome sequencing and annotation.</title>
        <authorList>
            <consortium name="The Broad Institute Genomics Platform"/>
            <consortium name="The Broad Institute Genome Sequencing Center for Infectious Disease"/>
            <person name="Wu L."/>
            <person name="Ma J."/>
        </authorList>
    </citation>
    <scope>NUCLEOTIDE SEQUENCE [LARGE SCALE GENOMIC DNA]</scope>
    <source>
        <strain evidence="8">JCM 10083</strain>
    </source>
</reference>
<evidence type="ECO:0000313" key="8">
    <source>
        <dbReference type="Proteomes" id="UP001596514"/>
    </source>
</evidence>
<dbReference type="CDD" id="cd01189">
    <property type="entry name" value="INT_ICEBs1_C_like"/>
    <property type="match status" value="1"/>
</dbReference>
<dbReference type="InterPro" id="IPR050090">
    <property type="entry name" value="Tyrosine_recombinase_XerCD"/>
</dbReference>
<feature type="domain" description="Core-binding (CB)" evidence="6">
    <location>
        <begin position="127"/>
        <end position="233"/>
    </location>
</feature>
<evidence type="ECO:0000256" key="2">
    <source>
        <dbReference type="ARBA" id="ARBA00023125"/>
    </source>
</evidence>
<dbReference type="PANTHER" id="PTHR30349">
    <property type="entry name" value="PHAGE INTEGRASE-RELATED"/>
    <property type="match status" value="1"/>
</dbReference>
<comment type="similarity">
    <text evidence="1">Belongs to the 'phage' integrase family.</text>
</comment>
<dbReference type="InterPro" id="IPR002104">
    <property type="entry name" value="Integrase_catalytic"/>
</dbReference>
<comment type="caution">
    <text evidence="7">The sequence shown here is derived from an EMBL/GenBank/DDBJ whole genome shotgun (WGS) entry which is preliminary data.</text>
</comment>
<evidence type="ECO:0000256" key="3">
    <source>
        <dbReference type="ARBA" id="ARBA00023172"/>
    </source>
</evidence>
<keyword evidence="3" id="KW-0233">DNA recombination</keyword>